<protein>
    <submittedName>
        <fullName evidence="1">Uncharacterized protein</fullName>
    </submittedName>
</protein>
<sequence>MAAQNMFMHTLSARIGESRHTSAYQASNTPTGWARITFNHSKNEAVSGKLSKKKPIWMCFN</sequence>
<organism evidence="1 2">
    <name type="scientific">Parachlamydia acanthamoebae</name>
    <dbReference type="NCBI Taxonomy" id="83552"/>
    <lineage>
        <taxon>Bacteria</taxon>
        <taxon>Pseudomonadati</taxon>
        <taxon>Chlamydiota</taxon>
        <taxon>Chlamydiia</taxon>
        <taxon>Parachlamydiales</taxon>
        <taxon>Parachlamydiaceae</taxon>
        <taxon>Parachlamydia</taxon>
    </lineage>
</organism>
<evidence type="ECO:0000313" key="1">
    <source>
        <dbReference type="EMBL" id="KIA76056.1"/>
    </source>
</evidence>
<proteinExistence type="predicted"/>
<accession>A0A0C1BWU7</accession>
<name>A0A0C1BWU7_9BACT</name>
<reference evidence="1 2" key="1">
    <citation type="journal article" date="2014" name="Mol. Biol. Evol.">
        <title>Massive expansion of Ubiquitination-related gene families within the Chlamydiae.</title>
        <authorList>
            <person name="Domman D."/>
            <person name="Collingro A."/>
            <person name="Lagkouvardos I."/>
            <person name="Gehre L."/>
            <person name="Weinmaier T."/>
            <person name="Rattei T."/>
            <person name="Subtil A."/>
            <person name="Horn M."/>
        </authorList>
    </citation>
    <scope>NUCLEOTIDE SEQUENCE [LARGE SCALE GENOMIC DNA]</scope>
    <source>
        <strain evidence="1 2">OEW1</strain>
    </source>
</reference>
<evidence type="ECO:0000313" key="2">
    <source>
        <dbReference type="Proteomes" id="UP000031307"/>
    </source>
</evidence>
<dbReference type="AlphaFoldDB" id="A0A0C1BWU7"/>
<dbReference type="EMBL" id="JSAM01000145">
    <property type="protein sequence ID" value="KIA76056.1"/>
    <property type="molecule type" value="Genomic_DNA"/>
</dbReference>
<dbReference type="Proteomes" id="UP000031307">
    <property type="component" value="Unassembled WGS sequence"/>
</dbReference>
<gene>
    <name evidence="1" type="ORF">DB43_BR00010</name>
</gene>
<comment type="caution">
    <text evidence="1">The sequence shown here is derived from an EMBL/GenBank/DDBJ whole genome shotgun (WGS) entry which is preliminary data.</text>
</comment>